<dbReference type="EMBL" id="JAMSCK010000003">
    <property type="protein sequence ID" value="MCM8569648.1"/>
    <property type="molecule type" value="Genomic_DNA"/>
</dbReference>
<protein>
    <submittedName>
        <fullName evidence="1">DUF6327 family protein</fullName>
    </submittedName>
</protein>
<dbReference type="RefSeq" id="WP_252112915.1">
    <property type="nucleotide sequence ID" value="NZ_JAMSCK010000003.1"/>
</dbReference>
<sequence length="80" mass="8884">MRVYSSFEEIDKDLQILKLQTEIDKEEIKLSLDQAKEGLSPVSIIGSTIGSIIQKALVLKAVSKIFGVKRVVASTSRKHK</sequence>
<accession>A0ABT0Z1Q0</accession>
<evidence type="ECO:0000313" key="1">
    <source>
        <dbReference type="EMBL" id="MCM8569648.1"/>
    </source>
</evidence>
<organism evidence="1 2">
    <name type="scientific">Gramella jeungdoensis</name>
    <dbReference type="NCBI Taxonomy" id="708091"/>
    <lineage>
        <taxon>Bacteria</taxon>
        <taxon>Pseudomonadati</taxon>
        <taxon>Bacteroidota</taxon>
        <taxon>Flavobacteriia</taxon>
        <taxon>Flavobacteriales</taxon>
        <taxon>Flavobacteriaceae</taxon>
        <taxon>Christiangramia</taxon>
    </lineage>
</organism>
<dbReference type="InterPro" id="IPR046290">
    <property type="entry name" value="DUF6327"/>
</dbReference>
<dbReference type="Pfam" id="PF19852">
    <property type="entry name" value="DUF6327"/>
    <property type="match status" value="1"/>
</dbReference>
<dbReference type="Proteomes" id="UP001155077">
    <property type="component" value="Unassembled WGS sequence"/>
</dbReference>
<keyword evidence="2" id="KW-1185">Reference proteome</keyword>
<proteinExistence type="predicted"/>
<evidence type="ECO:0000313" key="2">
    <source>
        <dbReference type="Proteomes" id="UP001155077"/>
    </source>
</evidence>
<name>A0ABT0Z1Q0_9FLAO</name>
<comment type="caution">
    <text evidence="1">The sequence shown here is derived from an EMBL/GenBank/DDBJ whole genome shotgun (WGS) entry which is preliminary data.</text>
</comment>
<reference evidence="1" key="1">
    <citation type="submission" date="2022-06" db="EMBL/GenBank/DDBJ databases">
        <title>Gramella sediminis sp. nov., isolated from deep-sea sediment of the Indian Ocean.</title>
        <authorList>
            <person name="Yang L."/>
        </authorList>
    </citation>
    <scope>NUCLEOTIDE SEQUENCE</scope>
    <source>
        <strain evidence="1">HMD3159</strain>
    </source>
</reference>
<gene>
    <name evidence="1" type="ORF">NE848_09665</name>
</gene>